<dbReference type="InterPro" id="IPR004402">
    <property type="entry name" value="DeoD-type"/>
</dbReference>
<dbReference type="InterPro" id="IPR035994">
    <property type="entry name" value="Nucleoside_phosphorylase_sf"/>
</dbReference>
<dbReference type="Gene3D" id="3.40.50.1580">
    <property type="entry name" value="Nucleoside phosphorylase domain"/>
    <property type="match status" value="1"/>
</dbReference>
<feature type="domain" description="Nucleoside phosphorylase" evidence="6">
    <location>
        <begin position="16"/>
        <end position="223"/>
    </location>
</feature>
<name>A0A380LMQ5_9FIRM</name>
<evidence type="ECO:0000256" key="1">
    <source>
        <dbReference type="ARBA" id="ARBA00011888"/>
    </source>
</evidence>
<proteinExistence type="predicted"/>
<reference evidence="7 8" key="1">
    <citation type="submission" date="2018-06" db="EMBL/GenBank/DDBJ databases">
        <authorList>
            <consortium name="Pathogen Informatics"/>
            <person name="Doyle S."/>
        </authorList>
    </citation>
    <scope>NUCLEOTIDE SEQUENCE [LARGE SCALE GENOMIC DNA]</scope>
    <source>
        <strain evidence="7 8">NCTC11087</strain>
    </source>
</reference>
<dbReference type="GO" id="GO:0004850">
    <property type="term" value="F:uridine phosphorylase activity"/>
    <property type="evidence" value="ECO:0007669"/>
    <property type="project" value="UniProtKB-EC"/>
</dbReference>
<dbReference type="CDD" id="cd09006">
    <property type="entry name" value="PNP_EcPNPI-like"/>
    <property type="match status" value="1"/>
</dbReference>
<keyword evidence="8" id="KW-1185">Reference proteome</keyword>
<protein>
    <recommendedName>
        <fullName evidence="2">Uridine phosphorylase</fullName>
        <ecNumber evidence="1">2.4.2.3</ecNumber>
    </recommendedName>
</protein>
<comment type="catalytic activity">
    <reaction evidence="5">
        <text>uridine + phosphate = alpha-D-ribose 1-phosphate + uracil</text>
        <dbReference type="Rhea" id="RHEA:24388"/>
        <dbReference type="ChEBI" id="CHEBI:16704"/>
        <dbReference type="ChEBI" id="CHEBI:17568"/>
        <dbReference type="ChEBI" id="CHEBI:43474"/>
        <dbReference type="ChEBI" id="CHEBI:57720"/>
        <dbReference type="EC" id="2.4.2.3"/>
    </reaction>
</comment>
<dbReference type="InterPro" id="IPR000845">
    <property type="entry name" value="Nucleoside_phosphorylase_d"/>
</dbReference>
<dbReference type="Pfam" id="PF01048">
    <property type="entry name" value="PNP_UDP_1"/>
    <property type="match status" value="1"/>
</dbReference>
<evidence type="ECO:0000313" key="8">
    <source>
        <dbReference type="Proteomes" id="UP000255523"/>
    </source>
</evidence>
<dbReference type="PANTHER" id="PTHR43691:SF11">
    <property type="entry name" value="FI09636P-RELATED"/>
    <property type="match status" value="1"/>
</dbReference>
<organism evidence="7 8">
    <name type="scientific">Faecalicoccus pleomorphus</name>
    <dbReference type="NCBI Taxonomy" id="1323"/>
    <lineage>
        <taxon>Bacteria</taxon>
        <taxon>Bacillati</taxon>
        <taxon>Bacillota</taxon>
        <taxon>Erysipelotrichia</taxon>
        <taxon>Erysipelotrichales</taxon>
        <taxon>Erysipelotrichaceae</taxon>
        <taxon>Faecalicoccus</taxon>
    </lineage>
</organism>
<dbReference type="GO" id="GO:0006152">
    <property type="term" value="P:purine nucleoside catabolic process"/>
    <property type="evidence" value="ECO:0007669"/>
    <property type="project" value="TreeGrafter"/>
</dbReference>
<dbReference type="SUPFAM" id="SSF53167">
    <property type="entry name" value="Purine and uridine phosphorylases"/>
    <property type="match status" value="1"/>
</dbReference>
<dbReference type="NCBIfam" id="NF004489">
    <property type="entry name" value="PRK05819.1"/>
    <property type="match status" value="1"/>
</dbReference>
<dbReference type="RefSeq" id="WP_022789766.1">
    <property type="nucleotide sequence ID" value="NZ_CAUWMU010000002.1"/>
</dbReference>
<dbReference type="GeneID" id="77462925"/>
<sequence>MATVHNSADKEQIASVVLMPGDPYRARYIAGKFLENAALVNEVRGMLAYTGMYKGKRITVMGSGMGCGSMGIYSHELFNKYDVEVIVRAGSCGAYTMDLDLKDIFIPDSCWSQSTYAHTYSGYEKDIVEPDPTLWKSLCEHAQNYKTGRLHTSDCFYYKKKEDKHLICEQKHCLAVDMESFALLHNADQAQKKAATILTVSDHSLKKEKLSVAEREQNFDAMIQIALDTLASFA</sequence>
<gene>
    <name evidence="7" type="primary">deoD_1</name>
    <name evidence="7" type="ORF">NCTC11087_01994</name>
</gene>
<evidence type="ECO:0000256" key="3">
    <source>
        <dbReference type="ARBA" id="ARBA00022676"/>
    </source>
</evidence>
<keyword evidence="4 7" id="KW-0808">Transferase</keyword>
<evidence type="ECO:0000256" key="5">
    <source>
        <dbReference type="ARBA" id="ARBA00048447"/>
    </source>
</evidence>
<dbReference type="NCBIfam" id="TIGR00107">
    <property type="entry name" value="deoD"/>
    <property type="match status" value="1"/>
</dbReference>
<dbReference type="EC" id="2.4.2.3" evidence="1"/>
<dbReference type="AlphaFoldDB" id="A0A380LMQ5"/>
<accession>A0A380LMQ5</accession>
<dbReference type="GO" id="GO:0005829">
    <property type="term" value="C:cytosol"/>
    <property type="evidence" value="ECO:0007669"/>
    <property type="project" value="TreeGrafter"/>
</dbReference>
<evidence type="ECO:0000313" key="7">
    <source>
        <dbReference type="EMBL" id="SUO05059.1"/>
    </source>
</evidence>
<evidence type="ECO:0000256" key="4">
    <source>
        <dbReference type="ARBA" id="ARBA00022679"/>
    </source>
</evidence>
<evidence type="ECO:0000259" key="6">
    <source>
        <dbReference type="Pfam" id="PF01048"/>
    </source>
</evidence>
<dbReference type="EMBL" id="UHFX01000003">
    <property type="protein sequence ID" value="SUO05059.1"/>
    <property type="molecule type" value="Genomic_DNA"/>
</dbReference>
<dbReference type="PANTHER" id="PTHR43691">
    <property type="entry name" value="URIDINE PHOSPHORYLASE"/>
    <property type="match status" value="1"/>
</dbReference>
<dbReference type="GO" id="GO:0004731">
    <property type="term" value="F:purine-nucleoside phosphorylase activity"/>
    <property type="evidence" value="ECO:0007669"/>
    <property type="project" value="InterPro"/>
</dbReference>
<evidence type="ECO:0000256" key="2">
    <source>
        <dbReference type="ARBA" id="ARBA00021980"/>
    </source>
</evidence>
<dbReference type="Proteomes" id="UP000255523">
    <property type="component" value="Unassembled WGS sequence"/>
</dbReference>
<keyword evidence="3 7" id="KW-0328">Glycosyltransferase</keyword>
<dbReference type="OrthoDB" id="9782889at2"/>